<dbReference type="PANTHER" id="PTHR43818:SF11">
    <property type="entry name" value="BCDNA.GH03377"/>
    <property type="match status" value="1"/>
</dbReference>
<feature type="domain" description="Gfo/Idh/MocA-like oxidoreductase N-terminal" evidence="2">
    <location>
        <begin position="44"/>
        <end position="168"/>
    </location>
</feature>
<dbReference type="InterPro" id="IPR036291">
    <property type="entry name" value="NAD(P)-bd_dom_sf"/>
</dbReference>
<dbReference type="SUPFAM" id="SSF55347">
    <property type="entry name" value="Glyceraldehyde-3-phosphate dehydrogenase-like, C-terminal domain"/>
    <property type="match status" value="1"/>
</dbReference>
<dbReference type="Gene3D" id="3.40.50.720">
    <property type="entry name" value="NAD(P)-binding Rossmann-like Domain"/>
    <property type="match status" value="1"/>
</dbReference>
<dbReference type="InterPro" id="IPR000683">
    <property type="entry name" value="Gfo/Idh/MocA-like_OxRdtase_N"/>
</dbReference>
<organism evidence="3 4">
    <name type="scientific">Alloacidobacterium dinghuense</name>
    <dbReference type="NCBI Taxonomy" id="2763107"/>
    <lineage>
        <taxon>Bacteria</taxon>
        <taxon>Pseudomonadati</taxon>
        <taxon>Acidobacteriota</taxon>
        <taxon>Terriglobia</taxon>
        <taxon>Terriglobales</taxon>
        <taxon>Acidobacteriaceae</taxon>
        <taxon>Alloacidobacterium</taxon>
    </lineage>
</organism>
<proteinExistence type="predicted"/>
<dbReference type="Gene3D" id="3.30.360.10">
    <property type="entry name" value="Dihydrodipicolinate Reductase, domain 2"/>
    <property type="match status" value="1"/>
</dbReference>
<dbReference type="GO" id="GO:0000166">
    <property type="term" value="F:nucleotide binding"/>
    <property type="evidence" value="ECO:0007669"/>
    <property type="project" value="InterPro"/>
</dbReference>
<sequence length="474" mass="53132">MSDELNGGTDRRTFIKQAVGAALVAGMDARSYARVLGANDRIRLAQLGCGGRSHGHVHMVQLASKQIPVETVAVCDIWSLARERRAAQVKEAFNLTPQTYKYSEEMLARKDIDGVMIATGDFQHAKLCAEVVRAGKDCYVEKPFANVLSEAKETRDTVNASRQMVQVGSQHRSEPYQLAVRDLIRAGRIGKIVHIEQEWNVNEERWRFVGADTGISREMLQDRNVEWKEWLLGRNSQLREEDTDWQRWLLGKPYQPFDPHVYLEFRLYKNFSSGIFDQWMSHGSDLVHLWTDETYPESVVANGGVFAWKDGRENPDTCVAAVTYPKGFLYTYKTVFGNSYRSFSRIQGRDGTIANYGGEGASLFTISGEGGRDEYSGSPLETSLPVSVPAGDHEEIVKVEGAEAPNSDGPGDDSVIHVTNWLKSMQSRVQPNANVDHGFSHSIVIIMAAQSYWSGKKLYWDPHKEEIVDHPVAG</sequence>
<dbReference type="RefSeq" id="WP_186739786.1">
    <property type="nucleotide sequence ID" value="NZ_CP060394.1"/>
</dbReference>
<dbReference type="EMBL" id="CP060394">
    <property type="protein sequence ID" value="QNI30141.1"/>
    <property type="molecule type" value="Genomic_DNA"/>
</dbReference>
<dbReference type="Pfam" id="PF01408">
    <property type="entry name" value="GFO_IDH_MocA"/>
    <property type="match status" value="1"/>
</dbReference>
<dbReference type="InterPro" id="IPR050463">
    <property type="entry name" value="Gfo/Idh/MocA_oxidrdct_glycsds"/>
</dbReference>
<dbReference type="InterPro" id="IPR006311">
    <property type="entry name" value="TAT_signal"/>
</dbReference>
<gene>
    <name evidence="3" type="ORF">H7849_13145</name>
</gene>
<dbReference type="KEGG" id="adin:H7849_13145"/>
<evidence type="ECO:0000256" key="1">
    <source>
        <dbReference type="ARBA" id="ARBA00023002"/>
    </source>
</evidence>
<keyword evidence="4" id="KW-1185">Reference proteome</keyword>
<evidence type="ECO:0000313" key="4">
    <source>
        <dbReference type="Proteomes" id="UP000515312"/>
    </source>
</evidence>
<accession>A0A7G8BC71</accession>
<evidence type="ECO:0000259" key="2">
    <source>
        <dbReference type="Pfam" id="PF01408"/>
    </source>
</evidence>
<reference evidence="3 4" key="1">
    <citation type="submission" date="2020-08" db="EMBL/GenBank/DDBJ databases">
        <title>Edaphobacter telluris sp. nov. and Acidobacterium dinghuensis sp. nov., two acidobacteria isolated from forest soil.</title>
        <authorList>
            <person name="Fu J."/>
            <person name="Qiu L."/>
        </authorList>
    </citation>
    <scope>NUCLEOTIDE SEQUENCE [LARGE SCALE GENOMIC DNA]</scope>
    <source>
        <strain evidence="3">4Y35</strain>
    </source>
</reference>
<keyword evidence="1" id="KW-0560">Oxidoreductase</keyword>
<dbReference type="AlphaFoldDB" id="A0A7G8BC71"/>
<dbReference type="GO" id="GO:0016491">
    <property type="term" value="F:oxidoreductase activity"/>
    <property type="evidence" value="ECO:0007669"/>
    <property type="project" value="UniProtKB-KW"/>
</dbReference>
<name>A0A7G8BC71_9BACT</name>
<dbReference type="PANTHER" id="PTHR43818">
    <property type="entry name" value="BCDNA.GH03377"/>
    <property type="match status" value="1"/>
</dbReference>
<protein>
    <submittedName>
        <fullName evidence="3">Gfo/Idh/MocA family oxidoreductase</fullName>
    </submittedName>
</protein>
<dbReference type="Proteomes" id="UP000515312">
    <property type="component" value="Chromosome"/>
</dbReference>
<dbReference type="SUPFAM" id="SSF51735">
    <property type="entry name" value="NAD(P)-binding Rossmann-fold domains"/>
    <property type="match status" value="1"/>
</dbReference>
<dbReference type="PROSITE" id="PS51318">
    <property type="entry name" value="TAT"/>
    <property type="match status" value="1"/>
</dbReference>
<evidence type="ECO:0000313" key="3">
    <source>
        <dbReference type="EMBL" id="QNI30141.1"/>
    </source>
</evidence>